<sequence length="192" mass="21763">MSHRGAAIWIVGLPGCGKSSIAQGIVRFLAKQEYDVVLLAMDDRRKEYFPKPEYTAQERDEAYALFIGEAVDLVSKGVFVVMDASAYKVEMRTLARRSILLFAEIFIHCELEIAIKRESLRAEGKIMAGLYEKALERKRTGRHFAGLGDVIGVDVEFEKNPDAEFILDNSYLTEEEALGKVLHFLDMWLKRA</sequence>
<dbReference type="Proteomes" id="UP000011724">
    <property type="component" value="Chromosome"/>
</dbReference>
<evidence type="ECO:0000256" key="1">
    <source>
        <dbReference type="ARBA" id="ARBA00022679"/>
    </source>
</evidence>
<dbReference type="EC" id="2.7.1.25" evidence="3"/>
<accession>M1WNB0</accession>
<keyword evidence="4" id="KW-1185">Reference proteome</keyword>
<name>M1WNB0_PSEP2</name>
<keyword evidence="3" id="KW-0418">Kinase</keyword>
<evidence type="ECO:0000313" key="3">
    <source>
        <dbReference type="EMBL" id="CCH47454.1"/>
    </source>
</evidence>
<evidence type="ECO:0000259" key="2">
    <source>
        <dbReference type="Pfam" id="PF01583"/>
    </source>
</evidence>
<keyword evidence="1 3" id="KW-0808">Transferase</keyword>
<dbReference type="SUPFAM" id="SSF52540">
    <property type="entry name" value="P-loop containing nucleoside triphosphate hydrolases"/>
    <property type="match status" value="1"/>
</dbReference>
<dbReference type="HOGENOM" id="CLU_046932_2_3_7"/>
<dbReference type="InterPro" id="IPR059117">
    <property type="entry name" value="APS_kinase_dom"/>
</dbReference>
<dbReference type="InterPro" id="IPR027417">
    <property type="entry name" value="P-loop_NTPase"/>
</dbReference>
<dbReference type="BioCyc" id="DPIE1322246:BN4_RS01125-MONOMER"/>
<dbReference type="STRING" id="1322246.BN4_10214"/>
<reference evidence="4" key="2">
    <citation type="journal article" date="2013" name="Stand. Genomic Sci.">
        <title>Complete genome sequence of Desulfocapsa sulfexigens, a marine deltaproteobacterium specialized in disproportionating inorganic sulfur compounds.</title>
        <authorList>
            <person name="Finster K.W."/>
            <person name="Kjeldsen K.U."/>
            <person name="Kube M."/>
            <person name="Reinhardt R."/>
            <person name="Mussmann M."/>
            <person name="Amann R."/>
            <person name="Schreiber L."/>
        </authorList>
    </citation>
    <scope>NUCLEOTIDE SEQUENCE [LARGE SCALE GENOMIC DNA]</scope>
    <source>
        <strain evidence="4">DSM 10523 / SB164P1</strain>
    </source>
</reference>
<dbReference type="OrthoDB" id="9804504at2"/>
<dbReference type="EMBL" id="FO203427">
    <property type="protein sequence ID" value="CCH47454.1"/>
    <property type="molecule type" value="Genomic_DNA"/>
</dbReference>
<proteinExistence type="predicted"/>
<dbReference type="eggNOG" id="COG0529">
    <property type="taxonomic scope" value="Bacteria"/>
</dbReference>
<gene>
    <name evidence="3" type="primary">cysC</name>
    <name evidence="3" type="ordered locus">BN4_10214</name>
</gene>
<dbReference type="Gene3D" id="3.40.50.300">
    <property type="entry name" value="P-loop containing nucleotide triphosphate hydrolases"/>
    <property type="match status" value="1"/>
</dbReference>
<dbReference type="RefSeq" id="WP_015413509.1">
    <property type="nucleotide sequence ID" value="NC_020409.1"/>
</dbReference>
<feature type="domain" description="APS kinase" evidence="2">
    <location>
        <begin position="4"/>
        <end position="146"/>
    </location>
</feature>
<dbReference type="GO" id="GO:0004020">
    <property type="term" value="F:adenylylsulfate kinase activity"/>
    <property type="evidence" value="ECO:0007669"/>
    <property type="project" value="UniProtKB-EC"/>
</dbReference>
<organism evidence="3 4">
    <name type="scientific">Pseudodesulfovibrio piezophilus (strain DSM 21447 / JCM 15486 / C1TLV30)</name>
    <name type="common">Desulfovibrio piezophilus</name>
    <dbReference type="NCBI Taxonomy" id="1322246"/>
    <lineage>
        <taxon>Bacteria</taxon>
        <taxon>Pseudomonadati</taxon>
        <taxon>Thermodesulfobacteriota</taxon>
        <taxon>Desulfovibrionia</taxon>
        <taxon>Desulfovibrionales</taxon>
        <taxon>Desulfovibrionaceae</taxon>
    </lineage>
</organism>
<reference evidence="3 4" key="1">
    <citation type="journal article" date="2013" name="PLoS ONE">
        <title>The first genomic and proteomic characterization of a deep-sea sulfate reducer: insights into the piezophilic lifestyle of Desulfovibrio piezophilus.</title>
        <authorList>
            <person name="Pradel N."/>
            <person name="Ji B."/>
            <person name="Gimenez G."/>
            <person name="Talla E."/>
            <person name="Lenoble P."/>
            <person name="Garel M."/>
            <person name="Tamburini C."/>
            <person name="Fourquet P."/>
            <person name="Lebrun R."/>
            <person name="Bertin P."/>
            <person name="Denis Y."/>
            <person name="Pophillat M."/>
            <person name="Barbe V."/>
            <person name="Ollivier B."/>
            <person name="Dolla A."/>
        </authorList>
    </citation>
    <scope>NUCLEOTIDE SEQUENCE [LARGE SCALE GENOMIC DNA]</scope>
    <source>
        <strain evidence="4">DSM 10523 / SB164P1</strain>
    </source>
</reference>
<evidence type="ECO:0000313" key="4">
    <source>
        <dbReference type="Proteomes" id="UP000011724"/>
    </source>
</evidence>
<dbReference type="Pfam" id="PF01583">
    <property type="entry name" value="APS_kinase"/>
    <property type="match status" value="1"/>
</dbReference>
<dbReference type="AlphaFoldDB" id="M1WNB0"/>
<protein>
    <submittedName>
        <fullName evidence="3">Adenylylsulfate kinase</fullName>
        <ecNumber evidence="3">2.7.1.25</ecNumber>
    </submittedName>
</protein>
<dbReference type="PATRIC" id="fig|879567.3.peg.223"/>
<dbReference type="KEGG" id="dpi:BN4_10214"/>